<proteinExistence type="predicted"/>
<sequence length="213" mass="22835">MMRNAARVIPVILISAVALHGCAIGYQFNYAEAEPTIRTNPKIVVAVGFQDRRPAIVSQKKPPDYVGVLRSSLGIPYSVTTESERPMADDMATAVAGAIERDGGKAIALSIAPTASMAEIVRDAKVRGAGTCMVFTLRDWQTDTYMSTNLVYDVAVDVFDADGKITASNKIKGEDNLGFSFINPRGHAYYAVEDAFKSKIGVLVSGDVAKALK</sequence>
<dbReference type="EMBL" id="OX458332">
    <property type="protein sequence ID" value="CAI8753532.1"/>
    <property type="molecule type" value="Genomic_DNA"/>
</dbReference>
<evidence type="ECO:0000313" key="2">
    <source>
        <dbReference type="Proteomes" id="UP001158598"/>
    </source>
</evidence>
<accession>A0AA35UXV1</accession>
<evidence type="ECO:0000313" key="1">
    <source>
        <dbReference type="EMBL" id="CAI8753532.1"/>
    </source>
</evidence>
<dbReference type="RefSeq" id="WP_026597637.1">
    <property type="nucleotide sequence ID" value="NZ_CP079096.1"/>
</dbReference>
<dbReference type="Proteomes" id="UP001158598">
    <property type="component" value="Chromosome"/>
</dbReference>
<protein>
    <submittedName>
        <fullName evidence="1">Uncharacterized protein</fullName>
    </submittedName>
</protein>
<organism evidence="1 2">
    <name type="scientific">Methylococcus capsulatus</name>
    <dbReference type="NCBI Taxonomy" id="414"/>
    <lineage>
        <taxon>Bacteria</taxon>
        <taxon>Pseudomonadati</taxon>
        <taxon>Pseudomonadota</taxon>
        <taxon>Gammaproteobacteria</taxon>
        <taxon>Methylococcales</taxon>
        <taxon>Methylococcaceae</taxon>
        <taxon>Methylococcus</taxon>
    </lineage>
</organism>
<reference evidence="1" key="1">
    <citation type="submission" date="2023-03" db="EMBL/GenBank/DDBJ databases">
        <authorList>
            <person name="Pearce D."/>
        </authorList>
    </citation>
    <scope>NUCLEOTIDE SEQUENCE</scope>
    <source>
        <strain evidence="1">Mc</strain>
    </source>
</reference>
<gene>
    <name evidence="1" type="ORF">MCNOR_0700</name>
</gene>
<name>A0AA35UXV1_METCP</name>
<dbReference type="AlphaFoldDB" id="A0AA35UXV1"/>